<dbReference type="STRING" id="1150864.MILUP08_42945"/>
<proteinExistence type="predicted"/>
<gene>
    <name evidence="5" type="ORF">MILUP08_42945</name>
</gene>
<dbReference type="SUPFAM" id="SSF52540">
    <property type="entry name" value="P-loop containing nucleoside triphosphate hydrolases"/>
    <property type="match status" value="1"/>
</dbReference>
<dbReference type="Pfam" id="PF00196">
    <property type="entry name" value="GerE"/>
    <property type="match status" value="1"/>
</dbReference>
<sequence length="860" mass="89544">MTTMIMKHVVDSRLVLGSASKALLDRVVDDPTGPLTVGLVGPAGHGKTALLAELTHIQQRAGGTVRTGVPEPGEPVDAAELLLVDDAHLLDDERIGVLLSLVATRRHRLVVAHRPWPRSAALAELADALRREGQAVLLGPFGREQTATHLAAVPELAHRGDLVDFVHTQTGGVPRDVERLARGLRAAPGLTGVPTEPPRSVVSEFAPELEIQPTAVRRLLLAVAAGVPLPVTMLGPLLDQEPEAVDELIATTRAAGLIGADGRLTPIVRRAVTTLGPATERSAVWRRLTELQLARGGPVLPLARSLLAVGVLGDCPAPTLVAAAQEALADEPAFAADLFAAATAAGHPTSARQALAAALAGNLDDALRLADRLLAASDPTDRADAAVVAATALAHRGHTGRSVELYRWSGSASSLAFATVGGLATGDLTAAGAPVDEPAGEPPTLHASAARLMAEGVRESVTGTPSAALSALVQAAALLEPDGRAALLPDSPAALAALTAVHSGELDIAERVLHRAQDAGVGGPLMARRHRLLQAWILMVRGQTAAAAERLATVTADERPLESRDLLFAAALRMGIGRRTSDLAALKRGWGQALEAVVRHPVDLFTLLPLGELAIAGARLGDAARLAPYLREGRALLDRLGAPTLWSVPLHWSGLHAAILSGEPAAADDHVAALLAAAGHSRYAAVVAAAAESWVEVLRGVVDPVRVEAAARGLHDTGLCWDGARLAGQAAIRTSDRRAMTTLLECARVLQGRPATAAGGPRPTAGESTTQATDAIAAPTQQGLSDREYEVAELVLAGLTYREIGDRLFISAKTVEHHVARMRNRLNCANRAELLALLRTVVADRASDAAGQPWPQRSAR</sequence>
<dbReference type="GO" id="GO:0006355">
    <property type="term" value="P:regulation of DNA-templated transcription"/>
    <property type="evidence" value="ECO:0007669"/>
    <property type="project" value="InterPro"/>
</dbReference>
<dbReference type="SMART" id="SM00421">
    <property type="entry name" value="HTH_LUXR"/>
    <property type="match status" value="1"/>
</dbReference>
<dbReference type="EMBL" id="CAIE01000022">
    <property type="protein sequence ID" value="CCH18014.1"/>
    <property type="molecule type" value="Genomic_DNA"/>
</dbReference>
<dbReference type="Gene3D" id="1.10.10.10">
    <property type="entry name" value="Winged helix-like DNA-binding domain superfamily/Winged helix DNA-binding domain"/>
    <property type="match status" value="1"/>
</dbReference>
<evidence type="ECO:0000256" key="1">
    <source>
        <dbReference type="ARBA" id="ARBA00023015"/>
    </source>
</evidence>
<dbReference type="InterPro" id="IPR000792">
    <property type="entry name" value="Tscrpt_reg_LuxR_C"/>
</dbReference>
<keyword evidence="2" id="KW-0238">DNA-binding</keyword>
<dbReference type="InterPro" id="IPR036388">
    <property type="entry name" value="WH-like_DNA-bd_sf"/>
</dbReference>
<dbReference type="InterPro" id="IPR027417">
    <property type="entry name" value="P-loop_NTPase"/>
</dbReference>
<comment type="caution">
    <text evidence="5">The sequence shown here is derived from an EMBL/GenBank/DDBJ whole genome shotgun (WGS) entry which is preliminary data.</text>
</comment>
<dbReference type="PANTHER" id="PTHR44688">
    <property type="entry name" value="DNA-BINDING TRANSCRIPTIONAL ACTIVATOR DEVR_DOSR"/>
    <property type="match status" value="1"/>
</dbReference>
<keyword evidence="3" id="KW-0804">Transcription</keyword>
<dbReference type="PRINTS" id="PR00038">
    <property type="entry name" value="HTHLUXR"/>
</dbReference>
<evidence type="ECO:0000259" key="4">
    <source>
        <dbReference type="PROSITE" id="PS50043"/>
    </source>
</evidence>
<dbReference type="AlphaFoldDB" id="I0L2G7"/>
<dbReference type="InterPro" id="IPR016032">
    <property type="entry name" value="Sig_transdc_resp-reg_C-effctor"/>
</dbReference>
<name>I0L2G7_9ACTN</name>
<dbReference type="PROSITE" id="PS00622">
    <property type="entry name" value="HTH_LUXR_1"/>
    <property type="match status" value="1"/>
</dbReference>
<reference evidence="6" key="1">
    <citation type="journal article" date="2012" name="J. Bacteriol.">
        <title>Genome Sequence of Micromonospora lupini Lupac 08, Isolated from Root Nodules of Lupinus angustifolius.</title>
        <authorList>
            <person name="Alonso-Vega P."/>
            <person name="Normand P."/>
            <person name="Bacigalupe R."/>
            <person name="Pujic P."/>
            <person name="Lajus A."/>
            <person name="Vallenet D."/>
            <person name="Carro L."/>
            <person name="Coll P."/>
            <person name="Trujillo M.E."/>
        </authorList>
    </citation>
    <scope>NUCLEOTIDE SEQUENCE [LARGE SCALE GENOMIC DNA]</scope>
    <source>
        <strain evidence="6">Lupac 08</strain>
    </source>
</reference>
<evidence type="ECO:0000313" key="5">
    <source>
        <dbReference type="EMBL" id="CCH18014.1"/>
    </source>
</evidence>
<evidence type="ECO:0000256" key="2">
    <source>
        <dbReference type="ARBA" id="ARBA00023125"/>
    </source>
</evidence>
<dbReference type="Proteomes" id="UP000003448">
    <property type="component" value="Unassembled WGS sequence"/>
</dbReference>
<keyword evidence="6" id="KW-1185">Reference proteome</keyword>
<keyword evidence="1" id="KW-0805">Transcription regulation</keyword>
<dbReference type="eggNOG" id="COG2197">
    <property type="taxonomic scope" value="Bacteria"/>
</dbReference>
<dbReference type="PANTHER" id="PTHR44688:SF16">
    <property type="entry name" value="DNA-BINDING TRANSCRIPTIONAL ACTIVATOR DEVR_DOSR"/>
    <property type="match status" value="1"/>
</dbReference>
<protein>
    <submittedName>
        <fullName evidence="5">Two-component response regulator containing a CheY-like receiver</fullName>
    </submittedName>
</protein>
<accession>I0L2G7</accession>
<dbReference type="GO" id="GO:0003677">
    <property type="term" value="F:DNA binding"/>
    <property type="evidence" value="ECO:0007669"/>
    <property type="project" value="UniProtKB-KW"/>
</dbReference>
<dbReference type="SUPFAM" id="SSF46894">
    <property type="entry name" value="C-terminal effector domain of the bipartite response regulators"/>
    <property type="match status" value="1"/>
</dbReference>
<evidence type="ECO:0000313" key="6">
    <source>
        <dbReference type="Proteomes" id="UP000003448"/>
    </source>
</evidence>
<evidence type="ECO:0000256" key="3">
    <source>
        <dbReference type="ARBA" id="ARBA00023163"/>
    </source>
</evidence>
<feature type="domain" description="HTH luxR-type" evidence="4">
    <location>
        <begin position="777"/>
        <end position="842"/>
    </location>
</feature>
<dbReference type="PROSITE" id="PS50043">
    <property type="entry name" value="HTH_LUXR_2"/>
    <property type="match status" value="1"/>
</dbReference>
<dbReference type="CDD" id="cd06170">
    <property type="entry name" value="LuxR_C_like"/>
    <property type="match status" value="1"/>
</dbReference>
<organism evidence="5 6">
    <name type="scientific">Micromonospora lupini str. Lupac 08</name>
    <dbReference type="NCBI Taxonomy" id="1150864"/>
    <lineage>
        <taxon>Bacteria</taxon>
        <taxon>Bacillati</taxon>
        <taxon>Actinomycetota</taxon>
        <taxon>Actinomycetes</taxon>
        <taxon>Micromonosporales</taxon>
        <taxon>Micromonosporaceae</taxon>
        <taxon>Micromonospora</taxon>
    </lineage>
</organism>